<evidence type="ECO:0000313" key="4">
    <source>
        <dbReference type="Proteomes" id="UP001419268"/>
    </source>
</evidence>
<evidence type="ECO:0008006" key="5">
    <source>
        <dbReference type="Google" id="ProtNLM"/>
    </source>
</evidence>
<dbReference type="AlphaFoldDB" id="A0AAP0PUU2"/>
<organism evidence="3 4">
    <name type="scientific">Stephania cephalantha</name>
    <dbReference type="NCBI Taxonomy" id="152367"/>
    <lineage>
        <taxon>Eukaryota</taxon>
        <taxon>Viridiplantae</taxon>
        <taxon>Streptophyta</taxon>
        <taxon>Embryophyta</taxon>
        <taxon>Tracheophyta</taxon>
        <taxon>Spermatophyta</taxon>
        <taxon>Magnoliopsida</taxon>
        <taxon>Ranunculales</taxon>
        <taxon>Menispermaceae</taxon>
        <taxon>Menispermoideae</taxon>
        <taxon>Cissampelideae</taxon>
        <taxon>Stephania</taxon>
    </lineage>
</organism>
<dbReference type="EMBL" id="JBBNAG010000002">
    <property type="protein sequence ID" value="KAK9157312.1"/>
    <property type="molecule type" value="Genomic_DNA"/>
</dbReference>
<accession>A0AAP0PUU2</accession>
<feature type="compositionally biased region" description="Basic and acidic residues" evidence="1">
    <location>
        <begin position="1"/>
        <end position="14"/>
    </location>
</feature>
<evidence type="ECO:0000313" key="3">
    <source>
        <dbReference type="EMBL" id="KAK9157312.1"/>
    </source>
</evidence>
<evidence type="ECO:0000256" key="1">
    <source>
        <dbReference type="SAM" id="MobiDB-lite"/>
    </source>
</evidence>
<comment type="caution">
    <text evidence="3">The sequence shown here is derived from an EMBL/GenBank/DDBJ whole genome shotgun (WGS) entry which is preliminary data.</text>
</comment>
<proteinExistence type="predicted"/>
<feature type="region of interest" description="Disordered" evidence="1">
    <location>
        <begin position="1"/>
        <end position="21"/>
    </location>
</feature>
<keyword evidence="2" id="KW-0472">Membrane</keyword>
<name>A0AAP0PUU2_9MAGN</name>
<feature type="transmembrane region" description="Helical" evidence="2">
    <location>
        <begin position="21"/>
        <end position="41"/>
    </location>
</feature>
<dbReference type="Proteomes" id="UP001419268">
    <property type="component" value="Unassembled WGS sequence"/>
</dbReference>
<keyword evidence="2" id="KW-0812">Transmembrane</keyword>
<protein>
    <recommendedName>
        <fullName evidence="5">Transmembrane protein</fullName>
    </recommendedName>
</protein>
<sequence>MRETGRERERPGERARKRGSKVSCSFVLVVSFVVMSVVVGVRGGELGRTAMAVRPSSRKARE</sequence>
<keyword evidence="4" id="KW-1185">Reference proteome</keyword>
<reference evidence="3 4" key="1">
    <citation type="submission" date="2024-01" db="EMBL/GenBank/DDBJ databases">
        <title>Genome assemblies of Stephania.</title>
        <authorList>
            <person name="Yang L."/>
        </authorList>
    </citation>
    <scope>NUCLEOTIDE SEQUENCE [LARGE SCALE GENOMIC DNA]</scope>
    <source>
        <strain evidence="3">JXDWG</strain>
        <tissue evidence="3">Leaf</tissue>
    </source>
</reference>
<evidence type="ECO:0000256" key="2">
    <source>
        <dbReference type="SAM" id="Phobius"/>
    </source>
</evidence>
<keyword evidence="2" id="KW-1133">Transmembrane helix</keyword>
<gene>
    <name evidence="3" type="ORF">Scep_003886</name>
</gene>